<evidence type="ECO:0000256" key="2">
    <source>
        <dbReference type="ARBA" id="ARBA00006479"/>
    </source>
</evidence>
<dbReference type="InterPro" id="IPR036390">
    <property type="entry name" value="WH_DNA-bd_sf"/>
</dbReference>
<dbReference type="EMBL" id="QJVJ01000007">
    <property type="protein sequence ID" value="PYI53574.1"/>
    <property type="molecule type" value="Genomic_DNA"/>
</dbReference>
<sequence>MNTTTGDQYLVKKINKAIVLDAIRKHGPLSRAQLSDLTGLNKGTVSTLAGELIEEKLASEIGLGRSSGGRKPVMLLFNRTAGYAVGIDLGVRYALAVLTDLEGRIVAEEQRELERRDADYALDVLAATVKALIAQAPESPYGIVGAGIGVAGIVDDKGTVLFAPNLEWENVELQRLVQDALGIPVAIDNEANAGALGEMYYGAGKEASDIVYLSVGTGIGAGIVIGKHLMKGSGGFSGEIGHTTIETNGKKCPCGNKGCWEQYASERALMDMAKPLGIERFDGLVEAACQGSPEAIRLFHEVGESLGVGIANIVNTFNPELVVIGNQMTRAEPWIRNAIERVVSMRSLPFHRRQAQIRFASLDTHSAVLGAAHYAISAFFAKERVTL</sequence>
<dbReference type="PANTHER" id="PTHR18964">
    <property type="entry name" value="ROK (REPRESSOR, ORF, KINASE) FAMILY"/>
    <property type="match status" value="1"/>
</dbReference>
<dbReference type="InterPro" id="IPR036388">
    <property type="entry name" value="WH-like_DNA-bd_sf"/>
</dbReference>
<comment type="caution">
    <text evidence="4">The sequence shown here is derived from an EMBL/GenBank/DDBJ whole genome shotgun (WGS) entry which is preliminary data.</text>
</comment>
<dbReference type="GO" id="GO:0042732">
    <property type="term" value="P:D-xylose metabolic process"/>
    <property type="evidence" value="ECO:0007669"/>
    <property type="project" value="UniProtKB-KW"/>
</dbReference>
<reference evidence="4 5" key="1">
    <citation type="submission" date="2018-05" db="EMBL/GenBank/DDBJ databases">
        <title>Paenibacillus flagellatus sp. nov., isolated from selenium mineral soil.</title>
        <authorList>
            <person name="Dai X."/>
        </authorList>
    </citation>
    <scope>NUCLEOTIDE SEQUENCE [LARGE SCALE GENOMIC DNA]</scope>
    <source>
        <strain evidence="4 5">DXL2</strain>
    </source>
</reference>
<name>A0A2V5K6I6_9BACL</name>
<keyword evidence="3" id="KW-0119">Carbohydrate metabolism</keyword>
<dbReference type="RefSeq" id="WP_110841346.1">
    <property type="nucleotide sequence ID" value="NZ_QJVJ01000007.1"/>
</dbReference>
<accession>A0A2V5K6I6</accession>
<dbReference type="Proteomes" id="UP000247476">
    <property type="component" value="Unassembled WGS sequence"/>
</dbReference>
<evidence type="ECO:0000256" key="3">
    <source>
        <dbReference type="ARBA" id="ARBA00022629"/>
    </source>
</evidence>
<keyword evidence="3" id="KW-0859">Xylose metabolism</keyword>
<proteinExistence type="inferred from homology"/>
<protein>
    <submittedName>
        <fullName evidence="4">ROK family protein</fullName>
    </submittedName>
</protein>
<dbReference type="Gene3D" id="1.10.10.10">
    <property type="entry name" value="Winged helix-like DNA-binding domain superfamily/Winged helix DNA-binding domain"/>
    <property type="match status" value="1"/>
</dbReference>
<dbReference type="SUPFAM" id="SSF46785">
    <property type="entry name" value="Winged helix' DNA-binding domain"/>
    <property type="match status" value="1"/>
</dbReference>
<dbReference type="OrthoDB" id="9796533at2"/>
<dbReference type="InterPro" id="IPR000600">
    <property type="entry name" value="ROK"/>
</dbReference>
<evidence type="ECO:0000256" key="1">
    <source>
        <dbReference type="ARBA" id="ARBA00002486"/>
    </source>
</evidence>
<dbReference type="Pfam" id="PF00480">
    <property type="entry name" value="ROK"/>
    <property type="match status" value="1"/>
</dbReference>
<comment type="similarity">
    <text evidence="2">Belongs to the ROK (NagC/XylR) family.</text>
</comment>
<gene>
    <name evidence="4" type="ORF">DLM86_17595</name>
</gene>
<comment type="function">
    <text evidence="1">Transcriptional repressor of xylose-utilizing enzymes.</text>
</comment>
<organism evidence="4 5">
    <name type="scientific">Paenibacillus flagellatus</name>
    <dbReference type="NCBI Taxonomy" id="2211139"/>
    <lineage>
        <taxon>Bacteria</taxon>
        <taxon>Bacillati</taxon>
        <taxon>Bacillota</taxon>
        <taxon>Bacilli</taxon>
        <taxon>Bacillales</taxon>
        <taxon>Paenibacillaceae</taxon>
        <taxon>Paenibacillus</taxon>
    </lineage>
</organism>
<dbReference type="AlphaFoldDB" id="A0A2V5K6I6"/>
<dbReference type="CDD" id="cd24076">
    <property type="entry name" value="ASKHA_ATPase_ROK_BsXylR-like"/>
    <property type="match status" value="1"/>
</dbReference>
<dbReference type="PROSITE" id="PS01125">
    <property type="entry name" value="ROK"/>
    <property type="match status" value="1"/>
</dbReference>
<dbReference type="InterPro" id="IPR049874">
    <property type="entry name" value="ROK_cs"/>
</dbReference>
<dbReference type="SUPFAM" id="SSF53067">
    <property type="entry name" value="Actin-like ATPase domain"/>
    <property type="match status" value="1"/>
</dbReference>
<dbReference type="InterPro" id="IPR043129">
    <property type="entry name" value="ATPase_NBD"/>
</dbReference>
<dbReference type="PANTHER" id="PTHR18964:SF149">
    <property type="entry name" value="BIFUNCTIONAL UDP-N-ACETYLGLUCOSAMINE 2-EPIMERASE_N-ACETYLMANNOSAMINE KINASE"/>
    <property type="match status" value="1"/>
</dbReference>
<evidence type="ECO:0000313" key="4">
    <source>
        <dbReference type="EMBL" id="PYI53574.1"/>
    </source>
</evidence>
<dbReference type="Gene3D" id="3.30.420.40">
    <property type="match status" value="2"/>
</dbReference>
<evidence type="ECO:0000313" key="5">
    <source>
        <dbReference type="Proteomes" id="UP000247476"/>
    </source>
</evidence>
<keyword evidence="5" id="KW-1185">Reference proteome</keyword>